<gene>
    <name evidence="2" type="ORF">HGRIS_010420</name>
</gene>
<evidence type="ECO:0000313" key="3">
    <source>
        <dbReference type="Proteomes" id="UP001556367"/>
    </source>
</evidence>
<proteinExistence type="predicted"/>
<protein>
    <submittedName>
        <fullName evidence="2">Uncharacterized protein</fullName>
    </submittedName>
</protein>
<accession>A0ABR3J0E8</accession>
<dbReference type="Proteomes" id="UP001556367">
    <property type="component" value="Unassembled WGS sequence"/>
</dbReference>
<reference evidence="3" key="1">
    <citation type="submission" date="2024-06" db="EMBL/GenBank/DDBJ databases">
        <title>Multi-omics analyses provide insights into the biosynthesis of the anticancer antibiotic pleurotin in Hohenbuehelia grisea.</title>
        <authorList>
            <person name="Weaver J.A."/>
            <person name="Alberti F."/>
        </authorList>
    </citation>
    <scope>NUCLEOTIDE SEQUENCE [LARGE SCALE GENOMIC DNA]</scope>
    <source>
        <strain evidence="3">T-177</strain>
    </source>
</reference>
<feature type="compositionally biased region" description="Basic and acidic residues" evidence="1">
    <location>
        <begin position="24"/>
        <end position="35"/>
    </location>
</feature>
<evidence type="ECO:0000313" key="2">
    <source>
        <dbReference type="EMBL" id="KAL0948610.1"/>
    </source>
</evidence>
<feature type="region of interest" description="Disordered" evidence="1">
    <location>
        <begin position="1"/>
        <end position="58"/>
    </location>
</feature>
<sequence length="236" mass="26197">MTQMMTRRKKKKKKHSDKKKKTSKKTDLDTIHRPSSEAMPNTPAPSTQPTAAAKTSEVEELIQQLNSMSISNPAYGLLYFKALKLDKSITDCVKSPLKNLSAANKCLLFSISTGTLDDHTPAAPMQPVQMAMPAPAQMGDRSCFGCGELRTPIRFCQAIQELLQNKVIIRNMNTNQLTLPDGSRIPRYMGEPMVQTLKRLGSQRLVNPKSFQAALVTVGEPQTDYWTLGEGEGQMR</sequence>
<organism evidence="2 3">
    <name type="scientific">Hohenbuehelia grisea</name>
    <dbReference type="NCBI Taxonomy" id="104357"/>
    <lineage>
        <taxon>Eukaryota</taxon>
        <taxon>Fungi</taxon>
        <taxon>Dikarya</taxon>
        <taxon>Basidiomycota</taxon>
        <taxon>Agaricomycotina</taxon>
        <taxon>Agaricomycetes</taxon>
        <taxon>Agaricomycetidae</taxon>
        <taxon>Agaricales</taxon>
        <taxon>Pleurotineae</taxon>
        <taxon>Pleurotaceae</taxon>
        <taxon>Hohenbuehelia</taxon>
    </lineage>
</organism>
<comment type="caution">
    <text evidence="2">The sequence shown here is derived from an EMBL/GenBank/DDBJ whole genome shotgun (WGS) entry which is preliminary data.</text>
</comment>
<keyword evidence="3" id="KW-1185">Reference proteome</keyword>
<dbReference type="EMBL" id="JASNQZ010000013">
    <property type="protein sequence ID" value="KAL0948610.1"/>
    <property type="molecule type" value="Genomic_DNA"/>
</dbReference>
<feature type="compositionally biased region" description="Basic residues" evidence="1">
    <location>
        <begin position="1"/>
        <end position="23"/>
    </location>
</feature>
<evidence type="ECO:0000256" key="1">
    <source>
        <dbReference type="SAM" id="MobiDB-lite"/>
    </source>
</evidence>
<name>A0ABR3J0E8_9AGAR</name>
<feature type="compositionally biased region" description="Low complexity" evidence="1">
    <location>
        <begin position="40"/>
        <end position="55"/>
    </location>
</feature>